<dbReference type="PANTHER" id="PTHR43236:SF1">
    <property type="entry name" value="BLL7220 PROTEIN"/>
    <property type="match status" value="1"/>
</dbReference>
<dbReference type="InterPro" id="IPR010359">
    <property type="entry name" value="IrrE_HExxH"/>
</dbReference>
<comment type="similarity">
    <text evidence="1">Belongs to the short-chain fatty acyl-CoA assimilation regulator (ScfR) family.</text>
</comment>
<proteinExistence type="inferred from homology"/>
<dbReference type="EMBL" id="LDRB01000003">
    <property type="protein sequence ID" value="KTR43053.1"/>
    <property type="molecule type" value="Genomic_DNA"/>
</dbReference>
<organism evidence="3 4">
    <name type="scientific">Curtobacterium oceanosedimentum</name>
    <dbReference type="NCBI Taxonomy" id="465820"/>
    <lineage>
        <taxon>Bacteria</taxon>
        <taxon>Bacillati</taxon>
        <taxon>Actinomycetota</taxon>
        <taxon>Actinomycetes</taxon>
        <taxon>Micrococcales</taxon>
        <taxon>Microbacteriaceae</taxon>
        <taxon>Curtobacterium</taxon>
    </lineage>
</organism>
<dbReference type="Pfam" id="PF01381">
    <property type="entry name" value="HTH_3"/>
    <property type="match status" value="1"/>
</dbReference>
<dbReference type="PANTHER" id="PTHR43236">
    <property type="entry name" value="ANTITOXIN HIGA1"/>
    <property type="match status" value="1"/>
</dbReference>
<evidence type="ECO:0000256" key="1">
    <source>
        <dbReference type="ARBA" id="ARBA00007227"/>
    </source>
</evidence>
<dbReference type="Proteomes" id="UP000078335">
    <property type="component" value="Unassembled WGS sequence"/>
</dbReference>
<feature type="domain" description="HTH cro/C1-type" evidence="2">
    <location>
        <begin position="23"/>
        <end position="77"/>
    </location>
</feature>
<dbReference type="SUPFAM" id="SSF47413">
    <property type="entry name" value="lambda repressor-like DNA-binding domains"/>
    <property type="match status" value="1"/>
</dbReference>
<name>A0ABR5SA63_9MICO</name>
<gene>
    <name evidence="3" type="ORF">NS263_00615</name>
</gene>
<comment type="caution">
    <text evidence="3">The sequence shown here is derived from an EMBL/GenBank/DDBJ whole genome shotgun (WGS) entry which is preliminary data.</text>
</comment>
<accession>A0ABR5SA63</accession>
<evidence type="ECO:0000313" key="4">
    <source>
        <dbReference type="Proteomes" id="UP000078335"/>
    </source>
</evidence>
<dbReference type="InterPro" id="IPR010982">
    <property type="entry name" value="Lambda_DNA-bd_dom_sf"/>
</dbReference>
<keyword evidence="4" id="KW-1185">Reference proteome</keyword>
<dbReference type="SMART" id="SM00530">
    <property type="entry name" value="HTH_XRE"/>
    <property type="match status" value="1"/>
</dbReference>
<dbReference type="InterPro" id="IPR001387">
    <property type="entry name" value="Cro/C1-type_HTH"/>
</dbReference>
<dbReference type="InterPro" id="IPR052345">
    <property type="entry name" value="Rad_response_metalloprotease"/>
</dbReference>
<sequence length="376" mass="41194">MLGVGRSGLSLDKVAETFDGDRLRQARQLALRTKQDVAAAIGVSAAAVGQYEANAMAPRSEIVGALASALDVLPEFFSAGRPQIRLESGDAFFRSLRSTTARQRAKATSYTEQVWELVNAIERHVRLPEVRLPGFETEVGRPLDPVTTARAVRNFWGLGGKPVAHLVRLLESKGIIAVLVPMVEQEVARIDAFSTLAFDRPVMVLSVDKADDVFRHRFTAAHELGHLLMHGEYSAGDPALERQADRFAAEFLMPTNVVRDELPARFDMRKLAQLSEHWGVSVQALVYRSKELGLISDSAARRAYIKLHELAEAPAVAPRPVRQYPGEVPGMLAQAVELAGRSNVTVASIAAELAWKPARVRRLLGQTDSRPTLTLV</sequence>
<reference evidence="3 4" key="1">
    <citation type="journal article" date="2016" name="Front. Microbiol.">
        <title>Genomic Resource of Rice Seed Associated Bacteria.</title>
        <authorList>
            <person name="Midha S."/>
            <person name="Bansal K."/>
            <person name="Sharma S."/>
            <person name="Kumar N."/>
            <person name="Patil P.P."/>
            <person name="Chaudhry V."/>
            <person name="Patil P.B."/>
        </authorList>
    </citation>
    <scope>NUCLEOTIDE SEQUENCE [LARGE SCALE GENOMIC DNA]</scope>
    <source>
        <strain evidence="3 4">NS263</strain>
    </source>
</reference>
<evidence type="ECO:0000313" key="3">
    <source>
        <dbReference type="EMBL" id="KTR43053.1"/>
    </source>
</evidence>
<dbReference type="Gene3D" id="1.10.260.40">
    <property type="entry name" value="lambda repressor-like DNA-binding domains"/>
    <property type="match status" value="1"/>
</dbReference>
<protein>
    <recommendedName>
        <fullName evidence="2">HTH cro/C1-type domain-containing protein</fullName>
    </recommendedName>
</protein>
<evidence type="ECO:0000259" key="2">
    <source>
        <dbReference type="PROSITE" id="PS50943"/>
    </source>
</evidence>
<dbReference type="Gene3D" id="1.10.10.2910">
    <property type="match status" value="1"/>
</dbReference>
<dbReference type="PROSITE" id="PS50943">
    <property type="entry name" value="HTH_CROC1"/>
    <property type="match status" value="1"/>
</dbReference>
<dbReference type="Pfam" id="PF06114">
    <property type="entry name" value="Peptidase_M78"/>
    <property type="match status" value="1"/>
</dbReference>